<keyword evidence="1" id="KW-0812">Transmembrane</keyword>
<evidence type="ECO:0000256" key="1">
    <source>
        <dbReference type="SAM" id="Phobius"/>
    </source>
</evidence>
<keyword evidence="3" id="KW-1185">Reference proteome</keyword>
<name>A0A7W9WI85_9ACTN</name>
<evidence type="ECO:0000313" key="3">
    <source>
        <dbReference type="Proteomes" id="UP000591537"/>
    </source>
</evidence>
<dbReference type="InterPro" id="IPR025597">
    <property type="entry name" value="DUF4345"/>
</dbReference>
<feature type="transmembrane region" description="Helical" evidence="1">
    <location>
        <begin position="101"/>
        <end position="120"/>
    </location>
</feature>
<dbReference type="RefSeq" id="WP_184561795.1">
    <property type="nucleotide sequence ID" value="NZ_BAAARS010000007.1"/>
</dbReference>
<dbReference type="AlphaFoldDB" id="A0A7W9WI85"/>
<proteinExistence type="predicted"/>
<feature type="transmembrane region" description="Helical" evidence="1">
    <location>
        <begin position="47"/>
        <end position="64"/>
    </location>
</feature>
<feature type="transmembrane region" description="Helical" evidence="1">
    <location>
        <begin position="71"/>
        <end position="89"/>
    </location>
</feature>
<sequence>MAVGTRVAAANTIVRVCLVLATAITLGDGLQQLAQGGPADADNLHRFMAGVYIGWAPLFFWAAATIRRQGVLVYFLAVPIFLGGIGRLVSFSQYGIPSPAGVFLASALLDFLLAIVIVWAHSTALRSGRAPAAA</sequence>
<keyword evidence="1" id="KW-1133">Transmembrane helix</keyword>
<comment type="caution">
    <text evidence="2">The sequence shown here is derived from an EMBL/GenBank/DDBJ whole genome shotgun (WGS) entry which is preliminary data.</text>
</comment>
<accession>A0A7W9WI85</accession>
<organism evidence="2 3">
    <name type="scientific">Streptomyces paradoxus</name>
    <dbReference type="NCBI Taxonomy" id="66375"/>
    <lineage>
        <taxon>Bacteria</taxon>
        <taxon>Bacillati</taxon>
        <taxon>Actinomycetota</taxon>
        <taxon>Actinomycetes</taxon>
        <taxon>Kitasatosporales</taxon>
        <taxon>Streptomycetaceae</taxon>
        <taxon>Streptomyces</taxon>
    </lineage>
</organism>
<dbReference type="Pfam" id="PF14248">
    <property type="entry name" value="DUF4345"/>
    <property type="match status" value="1"/>
</dbReference>
<dbReference type="EMBL" id="JACHGV010000006">
    <property type="protein sequence ID" value="MBB6078426.1"/>
    <property type="molecule type" value="Genomic_DNA"/>
</dbReference>
<reference evidence="2 3" key="1">
    <citation type="submission" date="2020-08" db="EMBL/GenBank/DDBJ databases">
        <title>Genomic Encyclopedia of Type Strains, Phase IV (KMG-IV): sequencing the most valuable type-strain genomes for metagenomic binning, comparative biology and taxonomic classification.</title>
        <authorList>
            <person name="Goeker M."/>
        </authorList>
    </citation>
    <scope>NUCLEOTIDE SEQUENCE [LARGE SCALE GENOMIC DNA]</scope>
    <source>
        <strain evidence="2 3">DSM 43350</strain>
    </source>
</reference>
<evidence type="ECO:0008006" key="4">
    <source>
        <dbReference type="Google" id="ProtNLM"/>
    </source>
</evidence>
<gene>
    <name evidence="2" type="ORF">HNR57_004358</name>
</gene>
<protein>
    <recommendedName>
        <fullName evidence="4">DUF4345 domain-containing protein</fullName>
    </recommendedName>
</protein>
<dbReference type="Proteomes" id="UP000591537">
    <property type="component" value="Unassembled WGS sequence"/>
</dbReference>
<evidence type="ECO:0000313" key="2">
    <source>
        <dbReference type="EMBL" id="MBB6078426.1"/>
    </source>
</evidence>
<feature type="transmembrane region" description="Helical" evidence="1">
    <location>
        <begin position="7"/>
        <end position="27"/>
    </location>
</feature>
<keyword evidence="1" id="KW-0472">Membrane</keyword>